<evidence type="ECO:0000256" key="1">
    <source>
        <dbReference type="SAM" id="MobiDB-lite"/>
    </source>
</evidence>
<evidence type="ECO:0000313" key="3">
    <source>
        <dbReference type="EMBL" id="OMP83136.1"/>
    </source>
</evidence>
<dbReference type="Pfam" id="PF05486">
    <property type="entry name" value="SRP9-21"/>
    <property type="match status" value="1"/>
</dbReference>
<feature type="region of interest" description="Disordered" evidence="1">
    <location>
        <begin position="42"/>
        <end position="71"/>
    </location>
</feature>
<dbReference type="STRING" id="420778.A0A1S8B6W8"/>
<dbReference type="Gene3D" id="3.30.720.10">
    <property type="entry name" value="Signal recognition particle alu RNA binding heterodimer, srp9/1"/>
    <property type="match status" value="1"/>
</dbReference>
<dbReference type="PANTHER" id="PTHR12834">
    <property type="entry name" value="SIGNAL RECOGNITION PARTICLE 9 KDA PROTEIN"/>
    <property type="match status" value="1"/>
</dbReference>
<organism evidence="3 4">
    <name type="scientific">Diplodia seriata</name>
    <dbReference type="NCBI Taxonomy" id="420778"/>
    <lineage>
        <taxon>Eukaryota</taxon>
        <taxon>Fungi</taxon>
        <taxon>Dikarya</taxon>
        <taxon>Ascomycota</taxon>
        <taxon>Pezizomycotina</taxon>
        <taxon>Dothideomycetes</taxon>
        <taxon>Dothideomycetes incertae sedis</taxon>
        <taxon>Botryosphaeriales</taxon>
        <taxon>Botryosphaeriaceae</taxon>
        <taxon>Diplodia</taxon>
    </lineage>
</organism>
<evidence type="ECO:0000259" key="2">
    <source>
        <dbReference type="Pfam" id="PF05486"/>
    </source>
</evidence>
<dbReference type="GO" id="GO:0006614">
    <property type="term" value="P:SRP-dependent cotranslational protein targeting to membrane"/>
    <property type="evidence" value="ECO:0007669"/>
    <property type="project" value="InterPro"/>
</dbReference>
<dbReference type="EMBL" id="MSZU01000111">
    <property type="protein sequence ID" value="OMP83136.1"/>
    <property type="molecule type" value="Genomic_DNA"/>
</dbReference>
<name>A0A1S8B6W8_9PEZI</name>
<dbReference type="InterPro" id="IPR009018">
    <property type="entry name" value="Signal_recog_particle_SRP9/14"/>
</dbReference>
<protein>
    <recommendedName>
        <fullName evidence="2">SRP9 domain-containing protein</fullName>
    </recommendedName>
</protein>
<gene>
    <name evidence="3" type="ORF">BK809_0004517</name>
</gene>
<evidence type="ECO:0000313" key="4">
    <source>
        <dbReference type="Proteomes" id="UP000190776"/>
    </source>
</evidence>
<reference evidence="3 4" key="1">
    <citation type="submission" date="2017-01" db="EMBL/GenBank/DDBJ databases">
        <title>Draft genome sequence of Diplodia seriata F98.1, a fungal species involved in grapevine trunk diseases.</title>
        <authorList>
            <person name="Robert-Siegwald G."/>
            <person name="Vallet J."/>
            <person name="Abou-Mansour E."/>
            <person name="Xu J."/>
            <person name="Rey P."/>
            <person name="Bertsch C."/>
            <person name="Rego C."/>
            <person name="Larignon P."/>
            <person name="Fontaine F."/>
            <person name="Lebrun M.-H."/>
        </authorList>
    </citation>
    <scope>NUCLEOTIDE SEQUENCE [LARGE SCALE GENOMIC DNA]</scope>
    <source>
        <strain evidence="3 4">F98.1</strain>
    </source>
</reference>
<dbReference type="GO" id="GO:0005786">
    <property type="term" value="C:signal recognition particle, endoplasmic reticulum targeting"/>
    <property type="evidence" value="ECO:0007669"/>
    <property type="project" value="TreeGrafter"/>
</dbReference>
<dbReference type="Proteomes" id="UP000190776">
    <property type="component" value="Unassembled WGS sequence"/>
</dbReference>
<accession>A0A1S8B6W8</accession>
<proteinExistence type="predicted"/>
<dbReference type="OrthoDB" id="5419752at2759"/>
<dbReference type="AlphaFoldDB" id="A0A1S8B6W8"/>
<dbReference type="InterPro" id="IPR039432">
    <property type="entry name" value="SRP9_dom"/>
</dbReference>
<dbReference type="InterPro" id="IPR039914">
    <property type="entry name" value="SRP9-like"/>
</dbReference>
<sequence length="171" mass="18434">MPYFTTSAEWFEQSRLLLEARPTTARIVTKYSIIKRKTTKDGKRQVATSDSAHADATQLKPPAPGAPAQAPAPTQAALTLKTYDPVSGVCLKYQTTKAAEVGRLIASLERLARAMAALPSVQEGMCFYVSARGVGLWEGDGGGLLAGGICLGAGWRAYMLAIWRMDEVLTW</sequence>
<dbReference type="GO" id="GO:0008312">
    <property type="term" value="F:7S RNA binding"/>
    <property type="evidence" value="ECO:0007669"/>
    <property type="project" value="InterPro"/>
</dbReference>
<feature type="domain" description="SRP9" evidence="2">
    <location>
        <begin position="5"/>
        <end position="115"/>
    </location>
</feature>
<dbReference type="PANTHER" id="PTHR12834:SF12">
    <property type="entry name" value="SIGNAL RECOGNITION PARTICLE 9 KDA PROTEIN"/>
    <property type="match status" value="1"/>
</dbReference>
<comment type="caution">
    <text evidence="3">The sequence shown here is derived from an EMBL/GenBank/DDBJ whole genome shotgun (WGS) entry which is preliminary data.</text>
</comment>